<gene>
    <name evidence="2" type="ORF">C6Y40_21335</name>
</gene>
<keyword evidence="3" id="KW-1185">Reference proteome</keyword>
<feature type="region of interest" description="Disordered" evidence="1">
    <location>
        <begin position="39"/>
        <end position="63"/>
    </location>
</feature>
<feature type="compositionally biased region" description="Polar residues" evidence="1">
    <location>
        <begin position="51"/>
        <end position="63"/>
    </location>
</feature>
<dbReference type="Proteomes" id="UP000238949">
    <property type="component" value="Unassembled WGS sequence"/>
</dbReference>
<evidence type="ECO:0000313" key="3">
    <source>
        <dbReference type="Proteomes" id="UP000238949"/>
    </source>
</evidence>
<dbReference type="AlphaFoldDB" id="A0A2S9V4Y2"/>
<evidence type="ECO:0000313" key="2">
    <source>
        <dbReference type="EMBL" id="PRO71491.1"/>
    </source>
</evidence>
<evidence type="ECO:0000256" key="1">
    <source>
        <dbReference type="SAM" id="MobiDB-lite"/>
    </source>
</evidence>
<proteinExistence type="predicted"/>
<dbReference type="RefSeq" id="WP_105936416.1">
    <property type="nucleotide sequence ID" value="NZ_PVNP01000204.1"/>
</dbReference>
<dbReference type="EMBL" id="PVNP01000204">
    <property type="protein sequence ID" value="PRO71491.1"/>
    <property type="molecule type" value="Genomic_DNA"/>
</dbReference>
<reference evidence="3" key="1">
    <citation type="journal article" date="2020" name="Int. J. Syst. Evol. Microbiol.">
        <title>Alteromonas alba sp. nov., a marine bacterium isolated from the seawater of the West Pacific Ocean.</title>
        <authorList>
            <person name="Sun C."/>
            <person name="Wu Y.-H."/>
            <person name="Xamxidin M."/>
            <person name="Cheng H."/>
            <person name="Xu X.-W."/>
        </authorList>
    </citation>
    <scope>NUCLEOTIDE SEQUENCE [LARGE SCALE GENOMIC DNA]</scope>
    <source>
        <strain evidence="3">190</strain>
    </source>
</reference>
<accession>A0A2S9V4Y2</accession>
<name>A0A2S9V4Y2_9ALTE</name>
<comment type="caution">
    <text evidence="2">The sequence shown here is derived from an EMBL/GenBank/DDBJ whole genome shotgun (WGS) entry which is preliminary data.</text>
</comment>
<organism evidence="2 3">
    <name type="scientific">Alteromonas alba</name>
    <dbReference type="NCBI Taxonomy" id="2079529"/>
    <lineage>
        <taxon>Bacteria</taxon>
        <taxon>Pseudomonadati</taxon>
        <taxon>Pseudomonadota</taxon>
        <taxon>Gammaproteobacteria</taxon>
        <taxon>Alteromonadales</taxon>
        <taxon>Alteromonadaceae</taxon>
        <taxon>Alteromonas/Salinimonas group</taxon>
        <taxon>Alteromonas</taxon>
    </lineage>
</organism>
<protein>
    <submittedName>
        <fullName evidence="2">Uncharacterized protein</fullName>
    </submittedName>
</protein>
<sequence>MPSTELCWQRSKTYCGVTPTAYRKQYYADFEWRADDERVTATPNKPLPLSSARQMMQESTVDQ</sequence>